<dbReference type="GO" id="GO:0046872">
    <property type="term" value="F:metal ion binding"/>
    <property type="evidence" value="ECO:0007669"/>
    <property type="project" value="InterPro"/>
</dbReference>
<evidence type="ECO:0000313" key="4">
    <source>
        <dbReference type="EMBL" id="PYE49954.1"/>
    </source>
</evidence>
<dbReference type="Proteomes" id="UP000248326">
    <property type="component" value="Unassembled WGS sequence"/>
</dbReference>
<proteinExistence type="inferred from homology"/>
<keyword evidence="5" id="KW-1185">Reference proteome</keyword>
<reference evidence="4 5" key="1">
    <citation type="submission" date="2018-06" db="EMBL/GenBank/DDBJ databases">
        <title>Genomic Encyclopedia of Type Strains, Phase IV (KMG-IV): sequencing the most valuable type-strain genomes for metagenomic binning, comparative biology and taxonomic classification.</title>
        <authorList>
            <person name="Goeker M."/>
        </authorList>
    </citation>
    <scope>NUCLEOTIDE SEQUENCE [LARGE SCALE GENOMIC DNA]</scope>
    <source>
        <strain evidence="4 5">DSM 18048</strain>
    </source>
</reference>
<feature type="chain" id="PRO_5016451558" description="CHRD domain-containing protein" evidence="2">
    <location>
        <begin position="24"/>
        <end position="148"/>
    </location>
</feature>
<dbReference type="OrthoDB" id="9757546at2"/>
<sequence length="148" mass="15169">MNTRNLGLSVLLLSLLSGCMMMGQPRNLAFRHNPVTADPNAAGSARVTTMTDGMVQTTLVLTGLTPNKAYIAHYHAFGPASNTDPCASNGPVSVGFPSFTSDASGNGTTTLMTEAAKIAGDAGAYINVHYADAPAVVPICAPVKTTKG</sequence>
<dbReference type="GO" id="GO:0006801">
    <property type="term" value="P:superoxide metabolic process"/>
    <property type="evidence" value="ECO:0007669"/>
    <property type="project" value="InterPro"/>
</dbReference>
<comment type="similarity">
    <text evidence="1">Belongs to the Cu-Zn superoxide dismutase family.</text>
</comment>
<dbReference type="Pfam" id="PF07452">
    <property type="entry name" value="CHRD"/>
    <property type="match status" value="1"/>
</dbReference>
<comment type="caution">
    <text evidence="4">The sequence shown here is derived from an EMBL/GenBank/DDBJ whole genome shotgun (WGS) entry which is preliminary data.</text>
</comment>
<name>A0A318RZX1_9DEIO</name>
<dbReference type="AlphaFoldDB" id="A0A318RZX1"/>
<dbReference type="RefSeq" id="WP_110888526.1">
    <property type="nucleotide sequence ID" value="NZ_QJSX01000020.1"/>
</dbReference>
<dbReference type="InterPro" id="IPR010895">
    <property type="entry name" value="CHRD"/>
</dbReference>
<dbReference type="EMBL" id="QJSX01000020">
    <property type="protein sequence ID" value="PYE49954.1"/>
    <property type="molecule type" value="Genomic_DNA"/>
</dbReference>
<gene>
    <name evidence="4" type="ORF">DES52_12039</name>
</gene>
<dbReference type="SUPFAM" id="SSF49329">
    <property type="entry name" value="Cu,Zn superoxide dismutase-like"/>
    <property type="match status" value="1"/>
</dbReference>
<feature type="domain" description="CHRD" evidence="3">
    <location>
        <begin position="36"/>
        <end position="135"/>
    </location>
</feature>
<evidence type="ECO:0000313" key="5">
    <source>
        <dbReference type="Proteomes" id="UP000248326"/>
    </source>
</evidence>
<protein>
    <recommendedName>
        <fullName evidence="3">CHRD domain-containing protein</fullName>
    </recommendedName>
</protein>
<evidence type="ECO:0000259" key="3">
    <source>
        <dbReference type="Pfam" id="PF07452"/>
    </source>
</evidence>
<feature type="signal peptide" evidence="2">
    <location>
        <begin position="1"/>
        <end position="23"/>
    </location>
</feature>
<organism evidence="4 5">
    <name type="scientific">Deinococcus yavapaiensis KR-236</name>
    <dbReference type="NCBI Taxonomy" id="694435"/>
    <lineage>
        <taxon>Bacteria</taxon>
        <taxon>Thermotogati</taxon>
        <taxon>Deinococcota</taxon>
        <taxon>Deinococci</taxon>
        <taxon>Deinococcales</taxon>
        <taxon>Deinococcaceae</taxon>
        <taxon>Deinococcus</taxon>
    </lineage>
</organism>
<accession>A0A318RZX1</accession>
<dbReference type="PROSITE" id="PS51257">
    <property type="entry name" value="PROKAR_LIPOPROTEIN"/>
    <property type="match status" value="1"/>
</dbReference>
<evidence type="ECO:0000256" key="1">
    <source>
        <dbReference type="ARBA" id="ARBA00010457"/>
    </source>
</evidence>
<keyword evidence="2" id="KW-0732">Signal</keyword>
<dbReference type="InterPro" id="IPR036423">
    <property type="entry name" value="SOD-like_Cu/Zn_dom_sf"/>
</dbReference>
<evidence type="ECO:0000256" key="2">
    <source>
        <dbReference type="SAM" id="SignalP"/>
    </source>
</evidence>